<name>A0ABQ2NIZ2_9FLAO</name>
<sequence>MKLTKILIAFSVVAGLTYSCNREESNNLTLDQENLQTEANADFVSESDIDLATDFATNFENTSSLRTTTGGQQGAHPDYPCAKVTVASTNGTFPKTITVDFGTGCTDKRGVNRKGIITISITNPIFLPGASITISHQDFYVNGRKVEGDAKLTNLTTDLKIPTFSKEVTNGKITNEDGTFFTFSSNRKYRMVEGIATPKNIGDDAFETFEGNRNVNRSNGTYFTSTIKTPLFKRNACHFISKGSVVLKGSKVDGTLDFGNGECDNLATFTDANGNVAQITLKK</sequence>
<dbReference type="EMBL" id="BMLV01000003">
    <property type="protein sequence ID" value="GGP04528.1"/>
    <property type="molecule type" value="Genomic_DNA"/>
</dbReference>
<dbReference type="RefSeq" id="WP_188617715.1">
    <property type="nucleotide sequence ID" value="NZ_BMLV01000003.1"/>
</dbReference>
<accession>A0ABQ2NIZ2</accession>
<keyword evidence="2" id="KW-1185">Reference proteome</keyword>
<evidence type="ECO:0000313" key="2">
    <source>
        <dbReference type="Proteomes" id="UP000620064"/>
    </source>
</evidence>
<gene>
    <name evidence="1" type="ORF">GCM10010992_17340</name>
</gene>
<evidence type="ECO:0000313" key="1">
    <source>
        <dbReference type="EMBL" id="GGP04528.1"/>
    </source>
</evidence>
<dbReference type="PROSITE" id="PS51257">
    <property type="entry name" value="PROKAR_LIPOPROTEIN"/>
    <property type="match status" value="1"/>
</dbReference>
<proteinExistence type="predicted"/>
<protein>
    <recommendedName>
        <fullName evidence="3">Lipoprotein</fullName>
    </recommendedName>
</protein>
<evidence type="ECO:0008006" key="3">
    <source>
        <dbReference type="Google" id="ProtNLM"/>
    </source>
</evidence>
<organism evidence="1 2">
    <name type="scientific">Cloacibacterium rupense</name>
    <dbReference type="NCBI Taxonomy" id="517423"/>
    <lineage>
        <taxon>Bacteria</taxon>
        <taxon>Pseudomonadati</taxon>
        <taxon>Bacteroidota</taxon>
        <taxon>Flavobacteriia</taxon>
        <taxon>Flavobacteriales</taxon>
        <taxon>Weeksellaceae</taxon>
    </lineage>
</organism>
<comment type="caution">
    <text evidence="1">The sequence shown here is derived from an EMBL/GenBank/DDBJ whole genome shotgun (WGS) entry which is preliminary data.</text>
</comment>
<reference evidence="2" key="1">
    <citation type="journal article" date="2019" name="Int. J. Syst. Evol. Microbiol.">
        <title>The Global Catalogue of Microorganisms (GCM) 10K type strain sequencing project: providing services to taxonomists for standard genome sequencing and annotation.</title>
        <authorList>
            <consortium name="The Broad Institute Genomics Platform"/>
            <consortium name="The Broad Institute Genome Sequencing Center for Infectious Disease"/>
            <person name="Wu L."/>
            <person name="Ma J."/>
        </authorList>
    </citation>
    <scope>NUCLEOTIDE SEQUENCE [LARGE SCALE GENOMIC DNA]</scope>
    <source>
        <strain evidence="2">CGMCC 1.7656</strain>
    </source>
</reference>
<dbReference type="Proteomes" id="UP000620064">
    <property type="component" value="Unassembled WGS sequence"/>
</dbReference>